<dbReference type="Gene3D" id="3.40.30.10">
    <property type="entry name" value="Glutaredoxin"/>
    <property type="match status" value="1"/>
</dbReference>
<dbReference type="PIRSF" id="PIRSF035042">
    <property type="entry name" value="UCP035042_thirdx"/>
    <property type="match status" value="1"/>
</dbReference>
<name>A0A4P2VP26_FLUSA</name>
<accession>A0A4P2VP26</accession>
<sequence length="325" mass="38185">MFTENMECSLATRQSQEDIVGSVSPVDVQISVELQEPWASVPGKSESFLHHKHLFEILPIFFKEKIRSAVNHFAQNEFSVENHTRIFYFQRKEDELSSFKKIEMLIPNSEFREAILALKEYQLEKKELYKKWEVKGTEHLHELFICTHGERDHCCGKYGLEVYEKFRNENKKSAKPLFRIWKSSHIGGHRFAPTFFEAPSMRWYGLFNLESIPHFLQRDENYFTIDNNYRGVSGINNSFAQIAEKEIFKKYAWQWDDAQNKKYEVALSEDCQSATVSFYFTIKGKPTPQKSKYDIRFDKLISSIASCGSDDIKTVKQYKVIDITE</sequence>
<gene>
    <name evidence="1" type="ORF">JCM31447_18820</name>
</gene>
<dbReference type="EMBL" id="AP019368">
    <property type="protein sequence ID" value="BBH53439.1"/>
    <property type="molecule type" value="Genomic_DNA"/>
</dbReference>
<protein>
    <recommendedName>
        <fullName evidence="3">Sucrase ferredoxin</fullName>
    </recommendedName>
</protein>
<dbReference type="KEGG" id="sbf:JCM31447_18820"/>
<dbReference type="AlphaFoldDB" id="A0A4P2VP26"/>
<dbReference type="SUPFAM" id="SSF52833">
    <property type="entry name" value="Thioredoxin-like"/>
    <property type="match status" value="1"/>
</dbReference>
<dbReference type="PANTHER" id="PTHR31902:SF22">
    <property type="entry name" value="SLL1203 PROTEIN"/>
    <property type="match status" value="1"/>
</dbReference>
<dbReference type="Proteomes" id="UP000291236">
    <property type="component" value="Chromosome"/>
</dbReference>
<dbReference type="InterPro" id="IPR009737">
    <property type="entry name" value="Aim32/Apd1-like"/>
</dbReference>
<organism evidence="1 2">
    <name type="scientific">Fluviispira sanaruensis</name>
    <dbReference type="NCBI Taxonomy" id="2493639"/>
    <lineage>
        <taxon>Bacteria</taxon>
        <taxon>Pseudomonadati</taxon>
        <taxon>Bdellovibrionota</taxon>
        <taxon>Oligoflexia</taxon>
        <taxon>Silvanigrellales</taxon>
        <taxon>Silvanigrellaceae</taxon>
        <taxon>Fluviispira</taxon>
    </lineage>
</organism>
<evidence type="ECO:0008006" key="3">
    <source>
        <dbReference type="Google" id="ProtNLM"/>
    </source>
</evidence>
<dbReference type="PANTHER" id="PTHR31902">
    <property type="entry name" value="ACTIN PATCHES DISTAL PROTEIN 1"/>
    <property type="match status" value="1"/>
</dbReference>
<dbReference type="Pfam" id="PF06999">
    <property type="entry name" value="Suc_Fer-like"/>
    <property type="match status" value="1"/>
</dbReference>
<reference evidence="1 2" key="1">
    <citation type="submission" date="2018-12" db="EMBL/GenBank/DDBJ databases">
        <title>Rubrispira sanarue gen. nov., sp., nov., a member of the order Silvanigrellales, isolated from a brackish lake in Hamamatsu Japan.</title>
        <authorList>
            <person name="Maejima Y."/>
            <person name="Iino T."/>
            <person name="Muraguchi Y."/>
            <person name="Fukuda K."/>
            <person name="Nojiri H."/>
            <person name="Ohkuma M."/>
            <person name="Moriuchi R."/>
            <person name="Dohra H."/>
            <person name="Kimbara K."/>
            <person name="Shintani M."/>
        </authorList>
    </citation>
    <scope>NUCLEOTIDE SEQUENCE [LARGE SCALE GENOMIC DNA]</scope>
    <source>
        <strain evidence="1 2">RF1110005</strain>
    </source>
</reference>
<dbReference type="RefSeq" id="WP_130609266.1">
    <property type="nucleotide sequence ID" value="NZ_AP019368.1"/>
</dbReference>
<dbReference type="CDD" id="cd03062">
    <property type="entry name" value="TRX_Fd_Sucrase"/>
    <property type="match status" value="1"/>
</dbReference>
<evidence type="ECO:0000313" key="1">
    <source>
        <dbReference type="EMBL" id="BBH53439.1"/>
    </source>
</evidence>
<keyword evidence="2" id="KW-1185">Reference proteome</keyword>
<evidence type="ECO:0000313" key="2">
    <source>
        <dbReference type="Proteomes" id="UP000291236"/>
    </source>
</evidence>
<dbReference type="InterPro" id="IPR010350">
    <property type="entry name" value="Aim32/Apd1-like_bac"/>
</dbReference>
<proteinExistence type="predicted"/>
<dbReference type="OrthoDB" id="3399139at2"/>
<dbReference type="InterPro" id="IPR036249">
    <property type="entry name" value="Thioredoxin-like_sf"/>
</dbReference>